<feature type="region of interest" description="Disordered" evidence="1">
    <location>
        <begin position="1"/>
        <end position="25"/>
    </location>
</feature>
<dbReference type="OrthoDB" id="3352450at2759"/>
<dbReference type="InParanoid" id="A0A316VCN8"/>
<feature type="compositionally biased region" description="Pro residues" evidence="1">
    <location>
        <begin position="1"/>
        <end position="10"/>
    </location>
</feature>
<dbReference type="GeneID" id="37022144"/>
<dbReference type="RefSeq" id="XP_025355624.1">
    <property type="nucleotide sequence ID" value="XM_025500363.1"/>
</dbReference>
<name>A0A316VCN8_9BASI</name>
<proteinExistence type="predicted"/>
<evidence type="ECO:0000313" key="2">
    <source>
        <dbReference type="EMBL" id="PWN35322.1"/>
    </source>
</evidence>
<sequence length="148" mass="15850">MQSTSSPPPTSAEGRPGPFGLSEHPLLPMAEVGKVNRKGQLRGTATGIFSGVLGALFVRNGLKRSPNATVMSGLLIGSLTGYISSTIYVKEGLRILEEKKQSLRSTVDRDTDLMNTLDMQAGQNPNFEAGVAGLHEFQDRSHSTRGDH</sequence>
<accession>A0A316VCN8</accession>
<organism evidence="2 3">
    <name type="scientific">Meira miltonrushii</name>
    <dbReference type="NCBI Taxonomy" id="1280837"/>
    <lineage>
        <taxon>Eukaryota</taxon>
        <taxon>Fungi</taxon>
        <taxon>Dikarya</taxon>
        <taxon>Basidiomycota</taxon>
        <taxon>Ustilaginomycotina</taxon>
        <taxon>Exobasidiomycetes</taxon>
        <taxon>Exobasidiales</taxon>
        <taxon>Brachybasidiaceae</taxon>
        <taxon>Meira</taxon>
    </lineage>
</organism>
<dbReference type="Proteomes" id="UP000245771">
    <property type="component" value="Unassembled WGS sequence"/>
</dbReference>
<evidence type="ECO:0000256" key="1">
    <source>
        <dbReference type="SAM" id="MobiDB-lite"/>
    </source>
</evidence>
<evidence type="ECO:0000313" key="3">
    <source>
        <dbReference type="Proteomes" id="UP000245771"/>
    </source>
</evidence>
<protein>
    <submittedName>
        <fullName evidence="2">Uncharacterized protein</fullName>
    </submittedName>
</protein>
<dbReference type="AlphaFoldDB" id="A0A316VCN8"/>
<reference evidence="2 3" key="1">
    <citation type="journal article" date="2018" name="Mol. Biol. Evol.">
        <title>Broad Genomic Sampling Reveals a Smut Pathogenic Ancestry of the Fungal Clade Ustilaginomycotina.</title>
        <authorList>
            <person name="Kijpornyongpan T."/>
            <person name="Mondo S.J."/>
            <person name="Barry K."/>
            <person name="Sandor L."/>
            <person name="Lee J."/>
            <person name="Lipzen A."/>
            <person name="Pangilinan J."/>
            <person name="LaButti K."/>
            <person name="Hainaut M."/>
            <person name="Henrissat B."/>
            <person name="Grigoriev I.V."/>
            <person name="Spatafora J.W."/>
            <person name="Aime M.C."/>
        </authorList>
    </citation>
    <scope>NUCLEOTIDE SEQUENCE [LARGE SCALE GENOMIC DNA]</scope>
    <source>
        <strain evidence="2 3">MCA 3882</strain>
    </source>
</reference>
<keyword evidence="3" id="KW-1185">Reference proteome</keyword>
<dbReference type="EMBL" id="KZ819603">
    <property type="protein sequence ID" value="PWN35322.1"/>
    <property type="molecule type" value="Genomic_DNA"/>
</dbReference>
<gene>
    <name evidence="2" type="ORF">FA14DRAFT_171979</name>
</gene>